<accession>A0A317PPR9</accession>
<sequence>MQIVNFITRLMHRADRFEAMVVRLGVGDELERLSDRSGVVDRAVDRCLGCDQTGPCQQWLDQNETAPAAPDYCPNHDLFERLMKVSTASRTAATTP</sequence>
<evidence type="ECO:0000313" key="3">
    <source>
        <dbReference type="Proteomes" id="UP000246352"/>
    </source>
</evidence>
<dbReference type="Proteomes" id="UP000246352">
    <property type="component" value="Unassembled WGS sequence"/>
</dbReference>
<gene>
    <name evidence="2" type="ORF">DFR52_101189</name>
</gene>
<dbReference type="Pfam" id="PF20056">
    <property type="entry name" value="DUF6455"/>
    <property type="match status" value="1"/>
</dbReference>
<reference evidence="2 3" key="1">
    <citation type="submission" date="2018-05" db="EMBL/GenBank/DDBJ databases">
        <title>Genomic Encyclopedia of Type Strains, Phase IV (KMG-IV): sequencing the most valuable type-strain genomes for metagenomic binning, comparative biology and taxonomic classification.</title>
        <authorList>
            <person name="Goeker M."/>
        </authorList>
    </citation>
    <scope>NUCLEOTIDE SEQUENCE [LARGE SCALE GENOMIC DNA]</scope>
    <source>
        <strain evidence="2 3">DSM 16791</strain>
    </source>
</reference>
<name>A0A317PPR9_9HYPH</name>
<dbReference type="RefSeq" id="WP_110030064.1">
    <property type="nucleotide sequence ID" value="NZ_QGTR01000001.1"/>
</dbReference>
<evidence type="ECO:0000313" key="2">
    <source>
        <dbReference type="EMBL" id="PWW03508.1"/>
    </source>
</evidence>
<dbReference type="InterPro" id="IPR045601">
    <property type="entry name" value="DUF6455"/>
</dbReference>
<evidence type="ECO:0000259" key="1">
    <source>
        <dbReference type="Pfam" id="PF20056"/>
    </source>
</evidence>
<organism evidence="2 3">
    <name type="scientific">Hoeflea marina</name>
    <dbReference type="NCBI Taxonomy" id="274592"/>
    <lineage>
        <taxon>Bacteria</taxon>
        <taxon>Pseudomonadati</taxon>
        <taxon>Pseudomonadota</taxon>
        <taxon>Alphaproteobacteria</taxon>
        <taxon>Hyphomicrobiales</taxon>
        <taxon>Rhizobiaceae</taxon>
        <taxon>Hoeflea</taxon>
    </lineage>
</organism>
<dbReference type="OrthoDB" id="7961152at2"/>
<keyword evidence="3" id="KW-1185">Reference proteome</keyword>
<protein>
    <recommendedName>
        <fullName evidence="1">DUF6455 domain-containing protein</fullName>
    </recommendedName>
</protein>
<dbReference type="EMBL" id="QGTR01000001">
    <property type="protein sequence ID" value="PWW03508.1"/>
    <property type="molecule type" value="Genomic_DNA"/>
</dbReference>
<dbReference type="AlphaFoldDB" id="A0A317PPR9"/>
<feature type="domain" description="DUF6455" evidence="1">
    <location>
        <begin position="8"/>
        <end position="84"/>
    </location>
</feature>
<comment type="caution">
    <text evidence="2">The sequence shown here is derived from an EMBL/GenBank/DDBJ whole genome shotgun (WGS) entry which is preliminary data.</text>
</comment>
<proteinExistence type="predicted"/>